<name>A0ABS8V4I6_DATST</name>
<comment type="caution">
    <text evidence="1">The sequence shown here is derived from an EMBL/GenBank/DDBJ whole genome shotgun (WGS) entry which is preliminary data.</text>
</comment>
<sequence>HPRYADEPPVLDRIQVNWNGNRKLIIKSRIMICEAPMECRFKEVAEAISSEPAFHPTFFQT</sequence>
<organism evidence="1 2">
    <name type="scientific">Datura stramonium</name>
    <name type="common">Jimsonweed</name>
    <name type="synonym">Common thornapple</name>
    <dbReference type="NCBI Taxonomy" id="4076"/>
    <lineage>
        <taxon>Eukaryota</taxon>
        <taxon>Viridiplantae</taxon>
        <taxon>Streptophyta</taxon>
        <taxon>Embryophyta</taxon>
        <taxon>Tracheophyta</taxon>
        <taxon>Spermatophyta</taxon>
        <taxon>Magnoliopsida</taxon>
        <taxon>eudicotyledons</taxon>
        <taxon>Gunneridae</taxon>
        <taxon>Pentapetalae</taxon>
        <taxon>asterids</taxon>
        <taxon>lamiids</taxon>
        <taxon>Solanales</taxon>
        <taxon>Solanaceae</taxon>
        <taxon>Solanoideae</taxon>
        <taxon>Datureae</taxon>
        <taxon>Datura</taxon>
    </lineage>
</organism>
<protein>
    <submittedName>
        <fullName evidence="1">Uncharacterized protein</fullName>
    </submittedName>
</protein>
<dbReference type="EMBL" id="JACEIK010003525">
    <property type="protein sequence ID" value="MCD9642065.1"/>
    <property type="molecule type" value="Genomic_DNA"/>
</dbReference>
<keyword evidence="2" id="KW-1185">Reference proteome</keyword>
<feature type="non-terminal residue" evidence="1">
    <location>
        <position position="1"/>
    </location>
</feature>
<accession>A0ABS8V4I6</accession>
<evidence type="ECO:0000313" key="1">
    <source>
        <dbReference type="EMBL" id="MCD9642065.1"/>
    </source>
</evidence>
<reference evidence="1 2" key="1">
    <citation type="journal article" date="2021" name="BMC Genomics">
        <title>Datura genome reveals duplications of psychoactive alkaloid biosynthetic genes and high mutation rate following tissue culture.</title>
        <authorList>
            <person name="Rajewski A."/>
            <person name="Carter-House D."/>
            <person name="Stajich J."/>
            <person name="Litt A."/>
        </authorList>
    </citation>
    <scope>NUCLEOTIDE SEQUENCE [LARGE SCALE GENOMIC DNA]</scope>
    <source>
        <strain evidence="1">AR-01</strain>
    </source>
</reference>
<gene>
    <name evidence="1" type="ORF">HAX54_028663</name>
</gene>
<dbReference type="Proteomes" id="UP000823775">
    <property type="component" value="Unassembled WGS sequence"/>
</dbReference>
<proteinExistence type="predicted"/>
<evidence type="ECO:0000313" key="2">
    <source>
        <dbReference type="Proteomes" id="UP000823775"/>
    </source>
</evidence>